<keyword evidence="4" id="KW-1185">Reference proteome</keyword>
<dbReference type="PANTHER" id="PTHR22930">
    <property type="match status" value="1"/>
</dbReference>
<dbReference type="Proteomes" id="UP001630127">
    <property type="component" value="Unassembled WGS sequence"/>
</dbReference>
<dbReference type="InterPro" id="IPR045249">
    <property type="entry name" value="HARBI1-like"/>
</dbReference>
<protein>
    <recommendedName>
        <fullName evidence="2">DUF8040 domain-containing protein</fullName>
    </recommendedName>
</protein>
<gene>
    <name evidence="3" type="ORF">ACH5RR_015372</name>
</gene>
<evidence type="ECO:0000313" key="3">
    <source>
        <dbReference type="EMBL" id="KAL3522538.1"/>
    </source>
</evidence>
<evidence type="ECO:0000259" key="2">
    <source>
        <dbReference type="Pfam" id="PF26138"/>
    </source>
</evidence>
<reference evidence="3 4" key="1">
    <citation type="submission" date="2024-11" db="EMBL/GenBank/DDBJ databases">
        <title>A near-complete genome assembly of Cinchona calisaya.</title>
        <authorList>
            <person name="Lian D.C."/>
            <person name="Zhao X.W."/>
            <person name="Wei L."/>
        </authorList>
    </citation>
    <scope>NUCLEOTIDE SEQUENCE [LARGE SCALE GENOMIC DNA]</scope>
    <source>
        <tissue evidence="3">Nenye</tissue>
    </source>
</reference>
<feature type="domain" description="DUF8040" evidence="2">
    <location>
        <begin position="47"/>
        <end position="115"/>
    </location>
</feature>
<dbReference type="InterPro" id="IPR058353">
    <property type="entry name" value="DUF8040"/>
</dbReference>
<dbReference type="EMBL" id="JBJUIK010000007">
    <property type="protein sequence ID" value="KAL3522538.1"/>
    <property type="molecule type" value="Genomic_DNA"/>
</dbReference>
<evidence type="ECO:0000256" key="1">
    <source>
        <dbReference type="SAM" id="MobiDB-lite"/>
    </source>
</evidence>
<evidence type="ECO:0000313" key="4">
    <source>
        <dbReference type="Proteomes" id="UP001630127"/>
    </source>
</evidence>
<dbReference type="AlphaFoldDB" id="A0ABD2ZTD4"/>
<name>A0ABD2ZTD4_9GENT</name>
<proteinExistence type="predicted"/>
<dbReference type="Pfam" id="PF26138">
    <property type="entry name" value="DUF8040"/>
    <property type="match status" value="1"/>
</dbReference>
<feature type="region of interest" description="Disordered" evidence="1">
    <location>
        <begin position="264"/>
        <end position="286"/>
    </location>
</feature>
<comment type="caution">
    <text evidence="3">The sequence shown here is derived from an EMBL/GenBank/DDBJ whole genome shotgun (WGS) entry which is preliminary data.</text>
</comment>
<sequence>MAMNSDDENAMVVGAATSFPATGYAVLEFYKTHEVIPRAHHGNKDKAGENYMDGILYGSRSYSIDQIRMSQDAFFQLLNTLTIKQLLQPTVLMSTQEQLFMFLQIVGHNLRFRGLKGFPTQNISVAISFDLKFTYVLAGWERSTHDSRVLNDAFSRQHGFRVLQDNDPFWKYRTQVDVVLACCILHNHIVGVGLKSNDTFMKEKNPIHDKYINKKIDMYNEMALVVGKDLATGSFPKGFTNVRLEAPITLNDAINNKEEVPMEKDTPTLVTSTSGTKQHRTRSQSNDQIEIISKKFSKVAAALTKLSNN</sequence>
<organism evidence="3 4">
    <name type="scientific">Cinchona calisaya</name>
    <dbReference type="NCBI Taxonomy" id="153742"/>
    <lineage>
        <taxon>Eukaryota</taxon>
        <taxon>Viridiplantae</taxon>
        <taxon>Streptophyta</taxon>
        <taxon>Embryophyta</taxon>
        <taxon>Tracheophyta</taxon>
        <taxon>Spermatophyta</taxon>
        <taxon>Magnoliopsida</taxon>
        <taxon>eudicotyledons</taxon>
        <taxon>Gunneridae</taxon>
        <taxon>Pentapetalae</taxon>
        <taxon>asterids</taxon>
        <taxon>lamiids</taxon>
        <taxon>Gentianales</taxon>
        <taxon>Rubiaceae</taxon>
        <taxon>Cinchonoideae</taxon>
        <taxon>Cinchoneae</taxon>
        <taxon>Cinchona</taxon>
    </lineage>
</organism>
<accession>A0ABD2ZTD4</accession>
<dbReference type="PANTHER" id="PTHR22930:SF285">
    <property type="entry name" value="PROTEIN ALP1-LIKE"/>
    <property type="match status" value="1"/>
</dbReference>